<dbReference type="EMBL" id="MFJZ01000014">
    <property type="protein sequence ID" value="OGG30576.1"/>
    <property type="molecule type" value="Genomic_DNA"/>
</dbReference>
<gene>
    <name evidence="1" type="ORF">A2973_05725</name>
</gene>
<evidence type="ECO:0000313" key="2">
    <source>
        <dbReference type="Proteomes" id="UP000176409"/>
    </source>
</evidence>
<organism evidence="1 2">
    <name type="scientific">Candidatus Gottesmanbacteria bacterium RIFCSPLOWO2_01_FULL_49_10</name>
    <dbReference type="NCBI Taxonomy" id="1798396"/>
    <lineage>
        <taxon>Bacteria</taxon>
        <taxon>Candidatus Gottesmaniibacteriota</taxon>
    </lineage>
</organism>
<dbReference type="STRING" id="1798396.A2973_05725"/>
<accession>A0A1F6B0Y4</accession>
<proteinExistence type="predicted"/>
<dbReference type="AlphaFoldDB" id="A0A1F6B0Y4"/>
<sequence>MRDVKIMDIAMNLSRIGNWAADDFDGKQKRITIFLEQTNSYLRGIDITAYPKSTQEALTRFEQAFNTLRTQSPHTSEERLRWADTVLTWSNILTHKARIGE</sequence>
<reference evidence="1 2" key="1">
    <citation type="journal article" date="2016" name="Nat. Commun.">
        <title>Thousands of microbial genomes shed light on interconnected biogeochemical processes in an aquifer system.</title>
        <authorList>
            <person name="Anantharaman K."/>
            <person name="Brown C.T."/>
            <person name="Hug L.A."/>
            <person name="Sharon I."/>
            <person name="Castelle C.J."/>
            <person name="Probst A.J."/>
            <person name="Thomas B.C."/>
            <person name="Singh A."/>
            <person name="Wilkins M.J."/>
            <person name="Karaoz U."/>
            <person name="Brodie E.L."/>
            <person name="Williams K.H."/>
            <person name="Hubbard S.S."/>
            <person name="Banfield J.F."/>
        </authorList>
    </citation>
    <scope>NUCLEOTIDE SEQUENCE [LARGE SCALE GENOMIC DNA]</scope>
</reference>
<evidence type="ECO:0000313" key="1">
    <source>
        <dbReference type="EMBL" id="OGG30576.1"/>
    </source>
</evidence>
<name>A0A1F6B0Y4_9BACT</name>
<protein>
    <submittedName>
        <fullName evidence="1">Uncharacterized protein</fullName>
    </submittedName>
</protein>
<dbReference type="Proteomes" id="UP000176409">
    <property type="component" value="Unassembled WGS sequence"/>
</dbReference>
<comment type="caution">
    <text evidence="1">The sequence shown here is derived from an EMBL/GenBank/DDBJ whole genome shotgun (WGS) entry which is preliminary data.</text>
</comment>